<sequence>MRMSEGRREAGIRAKDEMKIDSRSIELCVRCGTCRSVCPAFEVLGWESRNTRGRIMVAKALREGLAPDTNVLDSLNTCTTCGICTAKCPAGANPPMIVQSARKGLVSQGIMTEAQAGFREKVNESGNTFGELGDRLGWLSDPGAIKEKADSVYFVGCLDSYRYPEVAAKTFEILRRFGVALLPDEQCCGSPLIRTGSDAGELIDKNLRQIRDMGVKTVITGCAGCLSALKKDYPPEFDVVSVPEFLADRLPELKLKRLDITVTYHDPCHLGRHGGIYDPPREVIRAICDLVEMKANRENARCCGGGGGVRAGYPDLSLDIARRRLQDVPDGVDAIVSCCPLCIRNLRDAGAGIEVIDLIDLVARAIDPA</sequence>
<comment type="caution">
    <text evidence="8">The sequence shown here is derived from an EMBL/GenBank/DDBJ whole genome shotgun (WGS) entry which is preliminary data.</text>
</comment>
<evidence type="ECO:0000259" key="7">
    <source>
        <dbReference type="PROSITE" id="PS51379"/>
    </source>
</evidence>
<feature type="domain" description="4Fe-4S ferredoxin-type" evidence="7">
    <location>
        <begin position="68"/>
        <end position="99"/>
    </location>
</feature>
<dbReference type="InterPro" id="IPR004017">
    <property type="entry name" value="Cys_rich_dom"/>
</dbReference>
<evidence type="ECO:0000313" key="9">
    <source>
        <dbReference type="Proteomes" id="UP001215956"/>
    </source>
</evidence>
<dbReference type="InterPro" id="IPR009051">
    <property type="entry name" value="Helical_ferredxn"/>
</dbReference>
<dbReference type="InterPro" id="IPR017900">
    <property type="entry name" value="4Fe4S_Fe_S_CS"/>
</dbReference>
<evidence type="ECO:0000256" key="2">
    <source>
        <dbReference type="ARBA" id="ARBA00022485"/>
    </source>
</evidence>
<comment type="similarity">
    <text evidence="1">Belongs to the HdrC family.</text>
</comment>
<keyword evidence="4" id="KW-0560">Oxidoreductase</keyword>
<evidence type="ECO:0000256" key="6">
    <source>
        <dbReference type="ARBA" id="ARBA00023014"/>
    </source>
</evidence>
<dbReference type="PROSITE" id="PS51379">
    <property type="entry name" value="4FE4S_FER_2"/>
    <property type="match status" value="2"/>
</dbReference>
<proteinExistence type="inferred from homology"/>
<accession>A0ABT5XHL2</accession>
<evidence type="ECO:0000313" key="8">
    <source>
        <dbReference type="EMBL" id="MDF0594210.1"/>
    </source>
</evidence>
<keyword evidence="9" id="KW-1185">Reference proteome</keyword>
<evidence type="ECO:0000256" key="5">
    <source>
        <dbReference type="ARBA" id="ARBA00023004"/>
    </source>
</evidence>
<dbReference type="InterPro" id="IPR051460">
    <property type="entry name" value="HdrC_iron-sulfur_subunit"/>
</dbReference>
<dbReference type="Proteomes" id="UP001215956">
    <property type="component" value="Unassembled WGS sequence"/>
</dbReference>
<keyword evidence="2" id="KW-0004">4Fe-4S</keyword>
<reference evidence="8 9" key="1">
    <citation type="submission" date="2023-03" db="EMBL/GenBank/DDBJ databases">
        <title>Whole genome sequencing of Methanotrichaceae archaeon M04Ac.</title>
        <authorList>
            <person name="Khomyakova M.A."/>
            <person name="Merkel A.Y."/>
            <person name="Slobodkin A.I."/>
        </authorList>
    </citation>
    <scope>NUCLEOTIDE SEQUENCE [LARGE SCALE GENOMIC DNA]</scope>
    <source>
        <strain evidence="8 9">M04Ac</strain>
    </source>
</reference>
<organism evidence="8 9">
    <name type="scientific">Candidatus Methanocrinis alkalitolerans</name>
    <dbReference type="NCBI Taxonomy" id="3033395"/>
    <lineage>
        <taxon>Archaea</taxon>
        <taxon>Methanobacteriati</taxon>
        <taxon>Methanobacteriota</taxon>
        <taxon>Stenosarchaea group</taxon>
        <taxon>Methanomicrobia</taxon>
        <taxon>Methanotrichales</taxon>
        <taxon>Methanotrichaceae</taxon>
        <taxon>Methanocrinis</taxon>
    </lineage>
</organism>
<evidence type="ECO:0000256" key="4">
    <source>
        <dbReference type="ARBA" id="ARBA00023002"/>
    </source>
</evidence>
<dbReference type="EMBL" id="JARFPL010000053">
    <property type="protein sequence ID" value="MDF0594210.1"/>
    <property type="molecule type" value="Genomic_DNA"/>
</dbReference>
<feature type="domain" description="4Fe-4S ferredoxin-type" evidence="7">
    <location>
        <begin position="16"/>
        <end position="49"/>
    </location>
</feature>
<keyword evidence="5" id="KW-0408">Iron</keyword>
<dbReference type="PANTHER" id="PTHR43255">
    <property type="entry name" value="IRON-SULFUR-BINDING OXIDOREDUCTASE FADF-RELATED-RELATED"/>
    <property type="match status" value="1"/>
</dbReference>
<evidence type="ECO:0000256" key="3">
    <source>
        <dbReference type="ARBA" id="ARBA00022723"/>
    </source>
</evidence>
<keyword evidence="6" id="KW-0411">Iron-sulfur</keyword>
<dbReference type="SUPFAM" id="SSF46548">
    <property type="entry name" value="alpha-helical ferredoxin"/>
    <property type="match status" value="1"/>
</dbReference>
<dbReference type="Pfam" id="PF02754">
    <property type="entry name" value="CCG"/>
    <property type="match status" value="2"/>
</dbReference>
<dbReference type="Gene3D" id="1.10.1060.10">
    <property type="entry name" value="Alpha-helical ferredoxin"/>
    <property type="match status" value="1"/>
</dbReference>
<keyword evidence="3" id="KW-0479">Metal-binding</keyword>
<dbReference type="InterPro" id="IPR017896">
    <property type="entry name" value="4Fe4S_Fe-S-bd"/>
</dbReference>
<gene>
    <name evidence="8" type="ORF">P0O24_11525</name>
</gene>
<dbReference type="RefSeq" id="WP_316969906.1">
    <property type="nucleotide sequence ID" value="NZ_JARFPL010000053.1"/>
</dbReference>
<dbReference type="PANTHER" id="PTHR43255:SF1">
    <property type="entry name" value="IRON-SULFUR-BINDING OXIDOREDUCTASE FADF-RELATED"/>
    <property type="match status" value="1"/>
</dbReference>
<name>A0ABT5XHL2_9EURY</name>
<evidence type="ECO:0000256" key="1">
    <source>
        <dbReference type="ARBA" id="ARBA00007097"/>
    </source>
</evidence>
<dbReference type="Pfam" id="PF13183">
    <property type="entry name" value="Fer4_8"/>
    <property type="match status" value="1"/>
</dbReference>
<dbReference type="PROSITE" id="PS00198">
    <property type="entry name" value="4FE4S_FER_1"/>
    <property type="match status" value="2"/>
</dbReference>
<protein>
    <submittedName>
        <fullName evidence="8">(Fe-S)-binding protein</fullName>
    </submittedName>
</protein>